<dbReference type="Pfam" id="PF03649">
    <property type="entry name" value="UPF0014"/>
    <property type="match status" value="1"/>
</dbReference>
<feature type="region of interest" description="Disordered" evidence="1">
    <location>
        <begin position="37"/>
        <end position="59"/>
    </location>
</feature>
<dbReference type="RefSeq" id="WP_281220606.1">
    <property type="nucleotide sequence ID" value="NZ_FMZA01000016.1"/>
</dbReference>
<evidence type="ECO:0000313" key="3">
    <source>
        <dbReference type="EMBL" id="SDC79102.1"/>
    </source>
</evidence>
<evidence type="ECO:0000256" key="1">
    <source>
        <dbReference type="SAM" id="MobiDB-lite"/>
    </source>
</evidence>
<proteinExistence type="predicted"/>
<dbReference type="STRING" id="1236220.SAMN04488112_11696"/>
<organism evidence="3 4">
    <name type="scientific">Melghirimyces thermohalophilus</name>
    <dbReference type="NCBI Taxonomy" id="1236220"/>
    <lineage>
        <taxon>Bacteria</taxon>
        <taxon>Bacillati</taxon>
        <taxon>Bacillota</taxon>
        <taxon>Bacilli</taxon>
        <taxon>Bacillales</taxon>
        <taxon>Thermoactinomycetaceae</taxon>
        <taxon>Melghirimyces</taxon>
    </lineage>
</organism>
<accession>A0A1G6PFS4</accession>
<protein>
    <submittedName>
        <fullName evidence="3">Uncharacterized protein family (UPF0014)</fullName>
    </submittedName>
</protein>
<dbReference type="InterPro" id="IPR005226">
    <property type="entry name" value="UPF0014_fam"/>
</dbReference>
<dbReference type="AlphaFoldDB" id="A0A1G6PFS4"/>
<keyword evidence="2" id="KW-0812">Transmembrane</keyword>
<reference evidence="3 4" key="1">
    <citation type="submission" date="2016-10" db="EMBL/GenBank/DDBJ databases">
        <authorList>
            <person name="de Groot N.N."/>
        </authorList>
    </citation>
    <scope>NUCLEOTIDE SEQUENCE [LARGE SCALE GENOMIC DNA]</scope>
    <source>
        <strain evidence="3 4">DSM 45514</strain>
    </source>
</reference>
<evidence type="ECO:0000256" key="2">
    <source>
        <dbReference type="SAM" id="Phobius"/>
    </source>
</evidence>
<dbReference type="EMBL" id="FMZA01000016">
    <property type="protein sequence ID" value="SDC79102.1"/>
    <property type="molecule type" value="Genomic_DNA"/>
</dbReference>
<feature type="transmembrane region" description="Helical" evidence="2">
    <location>
        <begin position="91"/>
        <end position="111"/>
    </location>
</feature>
<gene>
    <name evidence="3" type="ORF">SAMN04488112_11696</name>
</gene>
<name>A0A1G6PFS4_9BACL</name>
<keyword evidence="4" id="KW-1185">Reference proteome</keyword>
<keyword evidence="2" id="KW-0472">Membrane</keyword>
<keyword evidence="2" id="KW-1133">Transmembrane helix</keyword>
<feature type="transmembrane region" description="Helical" evidence="2">
    <location>
        <begin position="66"/>
        <end position="85"/>
    </location>
</feature>
<evidence type="ECO:0000313" key="4">
    <source>
        <dbReference type="Proteomes" id="UP000199387"/>
    </source>
</evidence>
<dbReference type="Proteomes" id="UP000199387">
    <property type="component" value="Unassembled WGS sequence"/>
</dbReference>
<sequence length="114" mass="12192">MGDQELIRLVGVTKRYTGQRIPLDGECRNHAGRDFGRSLPGGYRSAGQPPGYLPGHSGGDDSDDRFLLSGMMTGLIIAGTSPLIAVRYQLLIMYSITASSALVSIILGMLVRPV</sequence>